<comment type="subcellular location">
    <subcellularLocation>
        <location evidence="1">Cell outer membrane</location>
    </subcellularLocation>
</comment>
<dbReference type="InterPro" id="IPR033985">
    <property type="entry name" value="SusD-like_N"/>
</dbReference>
<evidence type="ECO:0000256" key="4">
    <source>
        <dbReference type="ARBA" id="ARBA00023136"/>
    </source>
</evidence>
<dbReference type="Gene3D" id="1.25.40.390">
    <property type="match status" value="1"/>
</dbReference>
<dbReference type="Proteomes" id="UP001153642">
    <property type="component" value="Unassembled WGS sequence"/>
</dbReference>
<keyword evidence="5" id="KW-0998">Cell outer membrane</keyword>
<dbReference type="SUPFAM" id="SSF48452">
    <property type="entry name" value="TPR-like"/>
    <property type="match status" value="1"/>
</dbReference>
<dbReference type="EMBL" id="JAPMUA010000004">
    <property type="protein sequence ID" value="MDG3586491.1"/>
    <property type="molecule type" value="Genomic_DNA"/>
</dbReference>
<keyword evidence="3" id="KW-0732">Signal</keyword>
<proteinExistence type="inferred from homology"/>
<dbReference type="Pfam" id="PF07980">
    <property type="entry name" value="SusD_RagB"/>
    <property type="match status" value="1"/>
</dbReference>
<feature type="domain" description="RagB/SusD" evidence="6">
    <location>
        <begin position="334"/>
        <end position="608"/>
    </location>
</feature>
<protein>
    <submittedName>
        <fullName evidence="8">RagB/SusD family nutrient uptake outer membrane protein</fullName>
    </submittedName>
</protein>
<dbReference type="InterPro" id="IPR012944">
    <property type="entry name" value="SusD_RagB_dom"/>
</dbReference>
<evidence type="ECO:0000313" key="9">
    <source>
        <dbReference type="Proteomes" id="UP001153642"/>
    </source>
</evidence>
<evidence type="ECO:0000259" key="6">
    <source>
        <dbReference type="Pfam" id="PF07980"/>
    </source>
</evidence>
<evidence type="ECO:0000256" key="2">
    <source>
        <dbReference type="ARBA" id="ARBA00006275"/>
    </source>
</evidence>
<gene>
    <name evidence="8" type="ORF">OSR52_11480</name>
</gene>
<comment type="caution">
    <text evidence="8">The sequence shown here is derived from an EMBL/GenBank/DDBJ whole genome shotgun (WGS) entry which is preliminary data.</text>
</comment>
<dbReference type="Pfam" id="PF14322">
    <property type="entry name" value="SusD-like_3"/>
    <property type="match status" value="1"/>
</dbReference>
<feature type="domain" description="SusD-like N-terminal" evidence="7">
    <location>
        <begin position="29"/>
        <end position="232"/>
    </location>
</feature>
<evidence type="ECO:0000259" key="7">
    <source>
        <dbReference type="Pfam" id="PF14322"/>
    </source>
</evidence>
<evidence type="ECO:0000256" key="5">
    <source>
        <dbReference type="ARBA" id="ARBA00023237"/>
    </source>
</evidence>
<evidence type="ECO:0000256" key="3">
    <source>
        <dbReference type="ARBA" id="ARBA00022729"/>
    </source>
</evidence>
<evidence type="ECO:0000313" key="8">
    <source>
        <dbReference type="EMBL" id="MDG3586491.1"/>
    </source>
</evidence>
<evidence type="ECO:0000256" key="1">
    <source>
        <dbReference type="ARBA" id="ARBA00004442"/>
    </source>
</evidence>
<comment type="similarity">
    <text evidence="2">Belongs to the SusD family.</text>
</comment>
<dbReference type="InterPro" id="IPR011990">
    <property type="entry name" value="TPR-like_helical_dom_sf"/>
</dbReference>
<sequence>MKVLQHKNLMIKRVLYTFLVLSVFSCNDDFLDQVPDDRLTFDQTFSERSTVEQYLAAIYDQIPSELDQRYTANNSGPWIGGSDEAEYVWSFHLGNALNIGDWNPTTGHVSTLWSNFYRAIRSSSTFIQNIDKCQDCPPEISNRLVAEARVLRAYFYYNLIRLYGPVLLMGDEPIEPDADLNELGLRRNTMGECVNYIISELDAGGEALADEAFKGDRAGRMSKPFAMAIKEKVLLFYASPLFNGNKDYADLVNAEGEALIPQTYDVNKWKLAADAAKQFINEYVPNTYNLYKVYDDNGDYNPYLSTRNVMYDDYNEEMIYARPRGGIAYHYDVTPYHLGYPTEVRGAGGLSVTQEMVDAYFMSNGRSIDDPESGYVTEGFSDFQAPFDFESRATFNQWVNREPRFYVGVTYNNSLWINRNFGNVITTTWYGGNSGRQAGANDYPPTGYIVRKNVPPRDWRNTERSIPMLRLAELYLDYAEALNEYDPGNSDILLYLNLIRERAGIPTYGSDALAAPSGQEAMREAIHKERRIELAFESVRYFDARRWKIAEDAFAGPFHSMDINAREEADFYNKIIFEERVFEKRHYLWPIPQDELNSNTSLQQNTGW</sequence>
<dbReference type="PROSITE" id="PS51257">
    <property type="entry name" value="PROKAR_LIPOPROTEIN"/>
    <property type="match status" value="1"/>
</dbReference>
<reference evidence="8" key="1">
    <citation type="submission" date="2022-11" db="EMBL/GenBank/DDBJ databases">
        <title>High-quality draft genome sequence of Galbibacter sp. strain CMA-7.</title>
        <authorList>
            <person name="Wei L."/>
            <person name="Dong C."/>
            <person name="Shao Z."/>
        </authorList>
    </citation>
    <scope>NUCLEOTIDE SEQUENCE</scope>
    <source>
        <strain evidence="8">CMA-7</strain>
    </source>
</reference>
<dbReference type="RefSeq" id="WP_277900226.1">
    <property type="nucleotide sequence ID" value="NZ_JAPMUA010000004.1"/>
</dbReference>
<keyword evidence="9" id="KW-1185">Reference proteome</keyword>
<name>A0ABT6FTS1_9FLAO</name>
<accession>A0ABT6FTS1</accession>
<keyword evidence="4" id="KW-0472">Membrane</keyword>
<organism evidence="8 9">
    <name type="scientific">Galbibacter pacificus</name>
    <dbReference type="NCBI Taxonomy" id="2996052"/>
    <lineage>
        <taxon>Bacteria</taxon>
        <taxon>Pseudomonadati</taxon>
        <taxon>Bacteroidota</taxon>
        <taxon>Flavobacteriia</taxon>
        <taxon>Flavobacteriales</taxon>
        <taxon>Flavobacteriaceae</taxon>
        <taxon>Galbibacter</taxon>
    </lineage>
</organism>